<reference evidence="2 3" key="1">
    <citation type="submission" date="2024-04" db="EMBL/GenBank/DDBJ databases">
        <title>Flavobacterium sp. DGU11 16S ribosomal RNA gene Genome sequencing and assembly.</title>
        <authorList>
            <person name="Park S."/>
        </authorList>
    </citation>
    <scope>NUCLEOTIDE SEQUENCE [LARGE SCALE GENOMIC DNA]</scope>
    <source>
        <strain evidence="2 3">DGU11</strain>
    </source>
</reference>
<dbReference type="InterPro" id="IPR048020">
    <property type="entry name" value="Transpos_IS3"/>
</dbReference>
<organism evidence="2 3">
    <name type="scientific">Flavobacterium arundinis</name>
    <dbReference type="NCBI Taxonomy" id="3139143"/>
    <lineage>
        <taxon>Bacteria</taxon>
        <taxon>Pseudomonadati</taxon>
        <taxon>Bacteroidota</taxon>
        <taxon>Flavobacteriia</taxon>
        <taxon>Flavobacteriales</taxon>
        <taxon>Flavobacteriaceae</taxon>
        <taxon>Flavobacterium</taxon>
    </lineage>
</organism>
<accession>A0ABU9HVM8</accession>
<feature type="domain" description="Integrase catalytic" evidence="1">
    <location>
        <begin position="134"/>
        <end position="297"/>
    </location>
</feature>
<evidence type="ECO:0000313" key="2">
    <source>
        <dbReference type="EMBL" id="MEL1243972.1"/>
    </source>
</evidence>
<dbReference type="PANTHER" id="PTHR46889">
    <property type="entry name" value="TRANSPOSASE INSF FOR INSERTION SEQUENCE IS3B-RELATED"/>
    <property type="match status" value="1"/>
</dbReference>
<name>A0ABU9HVM8_9FLAO</name>
<gene>
    <name evidence="2" type="ORF">AAEO56_06830</name>
</gene>
<evidence type="ECO:0000313" key="3">
    <source>
        <dbReference type="Proteomes" id="UP001464555"/>
    </source>
</evidence>
<dbReference type="SUPFAM" id="SSF53098">
    <property type="entry name" value="Ribonuclease H-like"/>
    <property type="match status" value="1"/>
</dbReference>
<dbReference type="InterPro" id="IPR012337">
    <property type="entry name" value="RNaseH-like_sf"/>
</dbReference>
<evidence type="ECO:0000259" key="1">
    <source>
        <dbReference type="PROSITE" id="PS50994"/>
    </source>
</evidence>
<dbReference type="InterPro" id="IPR001584">
    <property type="entry name" value="Integrase_cat-core"/>
</dbReference>
<dbReference type="PROSITE" id="PS50994">
    <property type="entry name" value="INTEGRASE"/>
    <property type="match status" value="1"/>
</dbReference>
<keyword evidence="3" id="KW-1185">Reference proteome</keyword>
<protein>
    <submittedName>
        <fullName evidence="2">IS3 family transposase</fullName>
    </submittedName>
</protein>
<dbReference type="NCBIfam" id="NF033516">
    <property type="entry name" value="transpos_IS3"/>
    <property type="match status" value="1"/>
</dbReference>
<dbReference type="RefSeq" id="WP_341696284.1">
    <property type="nucleotide sequence ID" value="NZ_JBBYHR010000003.1"/>
</dbReference>
<sequence>MRRSEKSIYLCARSFQGAEGRSGHSIKLVAETLGYSRQYFYKQQKDMAVKDNIKAQVKLLVEKQRKLLPRLGTRKLYYLIAEELGQLCIKFGRDKLFALLNEYDLLIKPKRRYTQTTMSRHYLRKWPNIAKGLEVKEPDQLWVSDITYIKTEEGNCYLNMVTDAYSRKIVGYAIDATMETTSMINALKMATRQKVNAKAETIHHSDRGLQYCSREYVNLTAKNNIKLSMTENSDPYENALAERMNRTIKEEFGINRKLKTKDQAIQLVKESIYLYNTKRPHLSLKMRTPEQVYKNENPDYIVQSGN</sequence>
<dbReference type="PANTHER" id="PTHR46889:SF5">
    <property type="entry name" value="INTEGRASE PROTEIN"/>
    <property type="match status" value="1"/>
</dbReference>
<dbReference type="Proteomes" id="UP001464555">
    <property type="component" value="Unassembled WGS sequence"/>
</dbReference>
<proteinExistence type="predicted"/>
<dbReference type="InterPro" id="IPR050900">
    <property type="entry name" value="Transposase_IS3/IS150/IS904"/>
</dbReference>
<dbReference type="EMBL" id="JBBYHR010000003">
    <property type="protein sequence ID" value="MEL1243972.1"/>
    <property type="molecule type" value="Genomic_DNA"/>
</dbReference>
<dbReference type="Pfam" id="PF00665">
    <property type="entry name" value="rve"/>
    <property type="match status" value="1"/>
</dbReference>
<comment type="caution">
    <text evidence="2">The sequence shown here is derived from an EMBL/GenBank/DDBJ whole genome shotgun (WGS) entry which is preliminary data.</text>
</comment>
<dbReference type="Gene3D" id="3.30.420.10">
    <property type="entry name" value="Ribonuclease H-like superfamily/Ribonuclease H"/>
    <property type="match status" value="1"/>
</dbReference>
<dbReference type="InterPro" id="IPR036397">
    <property type="entry name" value="RNaseH_sf"/>
</dbReference>